<comment type="caution">
    <text evidence="1">The sequence shown here is derived from an EMBL/GenBank/DDBJ whole genome shotgun (WGS) entry which is preliminary data.</text>
</comment>
<organism evidence="1">
    <name type="scientific">Ligilactobacillus agilis</name>
    <dbReference type="NCBI Taxonomy" id="1601"/>
    <lineage>
        <taxon>Bacteria</taxon>
        <taxon>Bacillati</taxon>
        <taxon>Bacillota</taxon>
        <taxon>Bacilli</taxon>
        <taxon>Lactobacillales</taxon>
        <taxon>Lactobacillaceae</taxon>
        <taxon>Ligilactobacillus</taxon>
    </lineage>
</organism>
<dbReference type="Proteomes" id="UP000494178">
    <property type="component" value="Unassembled WGS sequence"/>
</dbReference>
<gene>
    <name evidence="1" type="ORF">SY111_01290</name>
</gene>
<accession>A0A6F9XQP8</accession>
<protein>
    <submittedName>
        <fullName evidence="1">Uncharacterized protein</fullName>
    </submittedName>
</protein>
<name>A0A6F9XQP8_9LACO</name>
<sequence>MIYFFMEKWFVEFIQYNQAGKIAKRCICELNQLKCLPLGQKVRVTLNDEKQYIGFWDTFFGFDTKIVEISKCDLDENTGELRSDNSLVTFIPTNKIFRLEAILYSNPRWGVAPTNKFTFSKPVRRDFKSDFFKNWPVK</sequence>
<evidence type="ECO:0000313" key="1">
    <source>
        <dbReference type="EMBL" id="GET07505.1"/>
    </source>
</evidence>
<proteinExistence type="predicted"/>
<dbReference type="EMBL" id="BLAN01000004">
    <property type="protein sequence ID" value="GET07505.1"/>
    <property type="molecule type" value="Genomic_DNA"/>
</dbReference>
<reference evidence="1" key="1">
    <citation type="submission" date="2019-10" db="EMBL/GenBank/DDBJ databases">
        <title>Lactobacillus agilis SY111 Whole Genome Sequencing Project.</title>
        <authorList>
            <person name="Suzuki S."/>
            <person name="Endo A."/>
            <person name="Maeno S."/>
            <person name="Shiwa Y."/>
            <person name="Matsutani M."/>
            <person name="Kajikawa A."/>
        </authorList>
    </citation>
    <scope>NUCLEOTIDE SEQUENCE</scope>
    <source>
        <strain evidence="1">SY111</strain>
    </source>
</reference>
<dbReference type="RefSeq" id="WP_225439650.1">
    <property type="nucleotide sequence ID" value="NZ_BLAN01000004.1"/>
</dbReference>
<dbReference type="AlphaFoldDB" id="A0A6F9XQP8"/>